<evidence type="ECO:0000313" key="2">
    <source>
        <dbReference type="Proteomes" id="UP000235392"/>
    </source>
</evidence>
<gene>
    <name evidence="1" type="ORF">PCASD_12518</name>
</gene>
<evidence type="ECO:0000313" key="1">
    <source>
        <dbReference type="EMBL" id="PLW33724.1"/>
    </source>
</evidence>
<protein>
    <submittedName>
        <fullName evidence="1">Uncharacterized protein</fullName>
    </submittedName>
</protein>
<dbReference type="AlphaFoldDB" id="A0A2N5U7K4"/>
<name>A0A2N5U7K4_9BASI</name>
<proteinExistence type="predicted"/>
<dbReference type="Proteomes" id="UP000235392">
    <property type="component" value="Unassembled WGS sequence"/>
</dbReference>
<comment type="caution">
    <text evidence="1">The sequence shown here is derived from an EMBL/GenBank/DDBJ whole genome shotgun (WGS) entry which is preliminary data.</text>
</comment>
<reference evidence="1 2" key="1">
    <citation type="submission" date="2017-11" db="EMBL/GenBank/DDBJ databases">
        <title>De novo assembly and phasing of dikaryotic genomes from two isolates of Puccinia coronata f. sp. avenae, the causal agent of oat crown rust.</title>
        <authorList>
            <person name="Miller M.E."/>
            <person name="Zhang Y."/>
            <person name="Omidvar V."/>
            <person name="Sperschneider J."/>
            <person name="Schwessinger B."/>
            <person name="Raley C."/>
            <person name="Palmer J.M."/>
            <person name="Garnica D."/>
            <person name="Upadhyaya N."/>
            <person name="Rathjen J."/>
            <person name="Taylor J.M."/>
            <person name="Park R.F."/>
            <person name="Dodds P.N."/>
            <person name="Hirsch C.D."/>
            <person name="Kianian S.F."/>
            <person name="Figueroa M."/>
        </authorList>
    </citation>
    <scope>NUCLEOTIDE SEQUENCE [LARGE SCALE GENOMIC DNA]</scope>
    <source>
        <strain evidence="1">12SD80</strain>
    </source>
</reference>
<dbReference type="EMBL" id="PGCI01000213">
    <property type="protein sequence ID" value="PLW33724.1"/>
    <property type="molecule type" value="Genomic_DNA"/>
</dbReference>
<accession>A0A2N5U7K4</accession>
<sequence length="79" mass="8885">MSAGWNWRVIKVGQCDAWPTQQGRQEPCATDSATSRCAPATQHDWEDPLEWPAGTLVGRCLSKITCLTRLFEHFLTSHV</sequence>
<organism evidence="1 2">
    <name type="scientific">Puccinia coronata f. sp. avenae</name>
    <dbReference type="NCBI Taxonomy" id="200324"/>
    <lineage>
        <taxon>Eukaryota</taxon>
        <taxon>Fungi</taxon>
        <taxon>Dikarya</taxon>
        <taxon>Basidiomycota</taxon>
        <taxon>Pucciniomycotina</taxon>
        <taxon>Pucciniomycetes</taxon>
        <taxon>Pucciniales</taxon>
        <taxon>Pucciniaceae</taxon>
        <taxon>Puccinia</taxon>
    </lineage>
</organism>